<evidence type="ECO:0000259" key="3">
    <source>
        <dbReference type="PROSITE" id="PS50137"/>
    </source>
</evidence>
<reference evidence="4" key="1">
    <citation type="journal article" date="2019" name="bioRxiv">
        <title>The Genome of the Zebra Mussel, Dreissena polymorpha: A Resource for Invasive Species Research.</title>
        <authorList>
            <person name="McCartney M.A."/>
            <person name="Auch B."/>
            <person name="Kono T."/>
            <person name="Mallez S."/>
            <person name="Zhang Y."/>
            <person name="Obille A."/>
            <person name="Becker A."/>
            <person name="Abrahante J.E."/>
            <person name="Garbe J."/>
            <person name="Badalamenti J.P."/>
            <person name="Herman A."/>
            <person name="Mangelson H."/>
            <person name="Liachko I."/>
            <person name="Sullivan S."/>
            <person name="Sone E.D."/>
            <person name="Koren S."/>
            <person name="Silverstein K.A.T."/>
            <person name="Beckman K.B."/>
            <person name="Gohl D.M."/>
        </authorList>
    </citation>
    <scope>NUCLEOTIDE SEQUENCE</scope>
    <source>
        <strain evidence="4">Duluth1</strain>
        <tissue evidence="4">Whole animal</tissue>
    </source>
</reference>
<feature type="region of interest" description="Disordered" evidence="2">
    <location>
        <begin position="1"/>
        <end position="133"/>
    </location>
</feature>
<comment type="caution">
    <text evidence="4">The sequence shown here is derived from an EMBL/GenBank/DDBJ whole genome shotgun (WGS) entry which is preliminary data.</text>
</comment>
<feature type="compositionally biased region" description="Polar residues" evidence="2">
    <location>
        <begin position="90"/>
        <end position="116"/>
    </location>
</feature>
<keyword evidence="5" id="KW-1185">Reference proteome</keyword>
<feature type="domain" description="DRBM" evidence="3">
    <location>
        <begin position="391"/>
        <end position="461"/>
    </location>
</feature>
<dbReference type="SUPFAM" id="SSF54768">
    <property type="entry name" value="dsRNA-binding domain-like"/>
    <property type="match status" value="2"/>
</dbReference>
<gene>
    <name evidence="4" type="ORF">DPMN_146025</name>
</gene>
<dbReference type="GO" id="GO:0003723">
    <property type="term" value="F:RNA binding"/>
    <property type="evidence" value="ECO:0007669"/>
    <property type="project" value="UniProtKB-UniRule"/>
</dbReference>
<evidence type="ECO:0000256" key="1">
    <source>
        <dbReference type="PROSITE-ProRule" id="PRU00266"/>
    </source>
</evidence>
<dbReference type="OrthoDB" id="6065803at2759"/>
<organism evidence="4 5">
    <name type="scientific">Dreissena polymorpha</name>
    <name type="common">Zebra mussel</name>
    <name type="synonym">Mytilus polymorpha</name>
    <dbReference type="NCBI Taxonomy" id="45954"/>
    <lineage>
        <taxon>Eukaryota</taxon>
        <taxon>Metazoa</taxon>
        <taxon>Spiralia</taxon>
        <taxon>Lophotrochozoa</taxon>
        <taxon>Mollusca</taxon>
        <taxon>Bivalvia</taxon>
        <taxon>Autobranchia</taxon>
        <taxon>Heteroconchia</taxon>
        <taxon>Euheterodonta</taxon>
        <taxon>Imparidentia</taxon>
        <taxon>Neoheterodontei</taxon>
        <taxon>Myida</taxon>
        <taxon>Dreissenoidea</taxon>
        <taxon>Dreissenidae</taxon>
        <taxon>Dreissena</taxon>
    </lineage>
</organism>
<accession>A0A9D4J1Q6</accession>
<dbReference type="InterPro" id="IPR014720">
    <property type="entry name" value="dsRBD_dom"/>
</dbReference>
<feature type="compositionally biased region" description="Polar residues" evidence="2">
    <location>
        <begin position="57"/>
        <end position="73"/>
    </location>
</feature>
<evidence type="ECO:0000313" key="5">
    <source>
        <dbReference type="Proteomes" id="UP000828390"/>
    </source>
</evidence>
<keyword evidence="1" id="KW-0694">RNA-binding</keyword>
<name>A0A9D4J1Q6_DREPO</name>
<dbReference type="PROSITE" id="PS50137">
    <property type="entry name" value="DS_RBD"/>
    <property type="match status" value="1"/>
</dbReference>
<dbReference type="AlphaFoldDB" id="A0A9D4J1Q6"/>
<evidence type="ECO:0000256" key="2">
    <source>
        <dbReference type="SAM" id="MobiDB-lite"/>
    </source>
</evidence>
<reference evidence="4" key="2">
    <citation type="submission" date="2020-11" db="EMBL/GenBank/DDBJ databases">
        <authorList>
            <person name="McCartney M.A."/>
            <person name="Auch B."/>
            <person name="Kono T."/>
            <person name="Mallez S."/>
            <person name="Becker A."/>
            <person name="Gohl D.M."/>
            <person name="Silverstein K.A.T."/>
            <person name="Koren S."/>
            <person name="Bechman K.B."/>
            <person name="Herman A."/>
            <person name="Abrahante J.E."/>
            <person name="Garbe J."/>
        </authorList>
    </citation>
    <scope>NUCLEOTIDE SEQUENCE</scope>
    <source>
        <strain evidence="4">Duluth1</strain>
        <tissue evidence="4">Whole animal</tissue>
    </source>
</reference>
<dbReference type="Proteomes" id="UP000828390">
    <property type="component" value="Unassembled WGS sequence"/>
</dbReference>
<protein>
    <recommendedName>
        <fullName evidence="3">DRBM domain-containing protein</fullName>
    </recommendedName>
</protein>
<dbReference type="EMBL" id="JAIWYP010000007">
    <property type="protein sequence ID" value="KAH3792528.1"/>
    <property type="molecule type" value="Genomic_DNA"/>
</dbReference>
<evidence type="ECO:0000313" key="4">
    <source>
        <dbReference type="EMBL" id="KAH3792528.1"/>
    </source>
</evidence>
<sequence length="898" mass="101189">MSDYQPSKRPYPDYGAPSIEAPPRPPKDPRFDPPSYDPSNGVSYPAPGSYKGGYQPPSFTEQTSYDGWTNYGSAPQIDAPPAPSFEMPNDAQNQGPSDTSNEGPTDAQNQGSQDHTASTEKNEGDSANIDFTDDYYGDDSMEGIGGGWGCGFDGPRGRGFNDWRGRGGWNNRGFFDGRGRGRGNFRGRGGFPPRGFPPMFPWGRGRGGRWRGAFVPPGHPMAKGRPDFPDSTNMSMEEKLHRFCLFLRHEDSLKNNAIQTIMNGITSCKLGLKVDYQAEELTKIGGKIMYTGVLKLDTVFLARAIRPNKKDLKQEVFQKALNVMLSETVQAIYNLVDPGKDAIKEELDQQLYKEKTTDGEKTTKSVAGIDIMAMLQSIITVLKNMKNPPDNPISTLEQATTQAHSLIKMEYQPTPVVLSNSRQYFMAALTFGPTVVGRGWGVTKKECKLNTYQSAKDRLETKTLDELGDSMEPIEIPETEHHLPFTAKANVSKLSIEERFQALVQALAGGATSPRQTTHNQIDVFSLQNNLIPMLVVRKAHENDDEDKTMIAELYIEKILIASVEGQKKRDCFHRVYDLAVDVLTSTPSEQILSQHKRITDEEVKDPRLLDLIIKGSARTVESNASALKRIGSKLDDVLTRDWRDLVILENQDWMQDRERNAFCILQFSCTQNNLLLQWECDCVEKYFRCMVSIQKQLMGESYGSNKVAARNLACADALFKLYETQEVLCMSQRPDDQLNWISYESIKEKAEKMRKESVGEEPIMKTDEEGNRLPNSFIMKALTMTLDEKISKQRDLREVVFGPGIELVESRELRSYGREKNLRSDVRQHQGQPYLIFYDKLDWQEIVKLLRTHSGPYGKFLRVDKATLPKHSDVENVVMKDLPIADSPPTPEKCKQS</sequence>
<dbReference type="Gene3D" id="3.30.160.20">
    <property type="match status" value="1"/>
</dbReference>
<proteinExistence type="predicted"/>